<proteinExistence type="predicted"/>
<reference evidence="2" key="2">
    <citation type="submission" date="2015-01" db="EMBL/GenBank/DDBJ databases">
        <title>Evolutionary Origins and Diversification of the Mycorrhizal Mutualists.</title>
        <authorList>
            <consortium name="DOE Joint Genome Institute"/>
            <consortium name="Mycorrhizal Genomics Consortium"/>
            <person name="Kohler A."/>
            <person name="Kuo A."/>
            <person name="Nagy L.G."/>
            <person name="Floudas D."/>
            <person name="Copeland A."/>
            <person name="Barry K.W."/>
            <person name="Cichocki N."/>
            <person name="Veneault-Fourrey C."/>
            <person name="LaButti K."/>
            <person name="Lindquist E.A."/>
            <person name="Lipzen A."/>
            <person name="Lundell T."/>
            <person name="Morin E."/>
            <person name="Murat C."/>
            <person name="Riley R."/>
            <person name="Ohm R."/>
            <person name="Sun H."/>
            <person name="Tunlid A."/>
            <person name="Henrissat B."/>
            <person name="Grigoriev I.V."/>
            <person name="Hibbett D.S."/>
            <person name="Martin F."/>
        </authorList>
    </citation>
    <scope>NUCLEOTIDE SEQUENCE [LARGE SCALE GENOMIC DNA]</scope>
    <source>
        <strain evidence="2">h7</strain>
    </source>
</reference>
<evidence type="ECO:0000313" key="2">
    <source>
        <dbReference type="Proteomes" id="UP000053424"/>
    </source>
</evidence>
<gene>
    <name evidence="1" type="ORF">M413DRAFT_345951</name>
</gene>
<protein>
    <submittedName>
        <fullName evidence="1">Uncharacterized protein</fullName>
    </submittedName>
</protein>
<dbReference type="AlphaFoldDB" id="A0A0C2YXM6"/>
<keyword evidence="2" id="KW-1185">Reference proteome</keyword>
<organism evidence="1 2">
    <name type="scientific">Hebeloma cylindrosporum</name>
    <dbReference type="NCBI Taxonomy" id="76867"/>
    <lineage>
        <taxon>Eukaryota</taxon>
        <taxon>Fungi</taxon>
        <taxon>Dikarya</taxon>
        <taxon>Basidiomycota</taxon>
        <taxon>Agaricomycotina</taxon>
        <taxon>Agaricomycetes</taxon>
        <taxon>Agaricomycetidae</taxon>
        <taxon>Agaricales</taxon>
        <taxon>Agaricineae</taxon>
        <taxon>Hymenogastraceae</taxon>
        <taxon>Hebeloma</taxon>
    </lineage>
</organism>
<dbReference type="Proteomes" id="UP000053424">
    <property type="component" value="Unassembled WGS sequence"/>
</dbReference>
<name>A0A0C2YXM6_HEBCY</name>
<dbReference type="HOGENOM" id="CLU_1421566_0_0_1"/>
<reference evidence="1 2" key="1">
    <citation type="submission" date="2014-04" db="EMBL/GenBank/DDBJ databases">
        <authorList>
            <consortium name="DOE Joint Genome Institute"/>
            <person name="Kuo A."/>
            <person name="Gay G."/>
            <person name="Dore J."/>
            <person name="Kohler A."/>
            <person name="Nagy L.G."/>
            <person name="Floudas D."/>
            <person name="Copeland A."/>
            <person name="Barry K.W."/>
            <person name="Cichocki N."/>
            <person name="Veneault-Fourrey C."/>
            <person name="LaButti K."/>
            <person name="Lindquist E.A."/>
            <person name="Lipzen A."/>
            <person name="Lundell T."/>
            <person name="Morin E."/>
            <person name="Murat C."/>
            <person name="Sun H."/>
            <person name="Tunlid A."/>
            <person name="Henrissat B."/>
            <person name="Grigoriev I.V."/>
            <person name="Hibbett D.S."/>
            <person name="Martin F."/>
            <person name="Nordberg H.P."/>
            <person name="Cantor M.N."/>
            <person name="Hua S.X."/>
        </authorList>
    </citation>
    <scope>NUCLEOTIDE SEQUENCE [LARGE SCALE GENOMIC DNA]</scope>
    <source>
        <strain evidence="2">h7</strain>
    </source>
</reference>
<evidence type="ECO:0000313" key="1">
    <source>
        <dbReference type="EMBL" id="KIM45707.1"/>
    </source>
</evidence>
<dbReference type="EMBL" id="KN831772">
    <property type="protein sequence ID" value="KIM45707.1"/>
    <property type="molecule type" value="Genomic_DNA"/>
</dbReference>
<accession>A0A0C2YXM6</accession>
<sequence>MLKPKFCLDRPLRRGPPFRFCNYFPSLKSCFALFQSRERLVVSIAIPGSISGRPVESQEGPFPRHVFQCSPEILCCPNRARIRRVAGQARTTGSFFDPVFPFSSSSAHVLLHRTTPPLFLTHYRSDESTPALSSHLTIPHPILHLMGTLVRKGRMWICYRGPVENVGVVSGLDDSSSYVASESIFHAGGPT</sequence>